<feature type="domain" description="CBS" evidence="3">
    <location>
        <begin position="12"/>
        <end position="69"/>
    </location>
</feature>
<dbReference type="InterPro" id="IPR051257">
    <property type="entry name" value="Diverse_CBS-Domain"/>
</dbReference>
<keyword evidence="1 2" id="KW-0129">CBS domain</keyword>
<dbReference type="EMBL" id="CP058580">
    <property type="protein sequence ID" value="QLG64341.1"/>
    <property type="molecule type" value="Genomic_DNA"/>
</dbReference>
<proteinExistence type="predicted"/>
<dbReference type="InterPro" id="IPR000644">
    <property type="entry name" value="CBS_dom"/>
</dbReference>
<dbReference type="SUPFAM" id="SSF54631">
    <property type="entry name" value="CBS-domain pair"/>
    <property type="match status" value="1"/>
</dbReference>
<dbReference type="PANTHER" id="PTHR43080:SF2">
    <property type="entry name" value="CBS DOMAIN-CONTAINING PROTEIN"/>
    <property type="match status" value="1"/>
</dbReference>
<evidence type="ECO:0000256" key="1">
    <source>
        <dbReference type="ARBA" id="ARBA00023122"/>
    </source>
</evidence>
<evidence type="ECO:0000313" key="5">
    <source>
        <dbReference type="Proteomes" id="UP000509626"/>
    </source>
</evidence>
<dbReference type="InterPro" id="IPR046342">
    <property type="entry name" value="CBS_dom_sf"/>
</dbReference>
<reference evidence="4 5" key="1">
    <citation type="submission" date="2020-06" db="EMBL/GenBank/DDBJ databases">
        <title>NJ-3-1, isolated from saline soil.</title>
        <authorList>
            <person name="Cui H.L."/>
            <person name="Shi X."/>
        </authorList>
    </citation>
    <scope>NUCLEOTIDE SEQUENCE [LARGE SCALE GENOMIC DNA]</scope>
    <source>
        <strain evidence="4 5">NJ-3-1</strain>
        <plasmid evidence="4 5">unnamed1</plasmid>
    </source>
</reference>
<dbReference type="PROSITE" id="PS51371">
    <property type="entry name" value="CBS"/>
    <property type="match status" value="2"/>
</dbReference>
<feature type="domain" description="CBS" evidence="3">
    <location>
        <begin position="75"/>
        <end position="133"/>
    </location>
</feature>
<keyword evidence="4" id="KW-0614">Plasmid</keyword>
<dbReference type="AlphaFoldDB" id="A0A7D5QGX9"/>
<keyword evidence="5" id="KW-1185">Reference proteome</keyword>
<geneLocation type="plasmid" evidence="4 5">
    <name>unnamed1</name>
</geneLocation>
<protein>
    <submittedName>
        <fullName evidence="4">CBS domain-containing protein</fullName>
    </submittedName>
</protein>
<evidence type="ECO:0000313" key="4">
    <source>
        <dbReference type="EMBL" id="QLG64341.1"/>
    </source>
</evidence>
<evidence type="ECO:0000256" key="2">
    <source>
        <dbReference type="PROSITE-ProRule" id="PRU00703"/>
    </source>
</evidence>
<dbReference type="Pfam" id="PF00571">
    <property type="entry name" value="CBS"/>
    <property type="match status" value="2"/>
</dbReference>
<organism evidence="4 5">
    <name type="scientific">Halorarum salinum</name>
    <dbReference type="NCBI Taxonomy" id="2743089"/>
    <lineage>
        <taxon>Archaea</taxon>
        <taxon>Methanobacteriati</taxon>
        <taxon>Methanobacteriota</taxon>
        <taxon>Stenosarchaea group</taxon>
        <taxon>Halobacteria</taxon>
        <taxon>Halobacteriales</taxon>
        <taxon>Haloferacaceae</taxon>
        <taxon>Halorarum</taxon>
    </lineage>
</organism>
<evidence type="ECO:0000259" key="3">
    <source>
        <dbReference type="PROSITE" id="PS51371"/>
    </source>
</evidence>
<gene>
    <name evidence="4" type="ORF">HUG12_20755</name>
</gene>
<accession>A0A7D5QGX9</accession>
<dbReference type="PANTHER" id="PTHR43080">
    <property type="entry name" value="CBS DOMAIN-CONTAINING PROTEIN CBSX3, MITOCHONDRIAL"/>
    <property type="match status" value="1"/>
</dbReference>
<dbReference type="Proteomes" id="UP000509626">
    <property type="component" value="Plasmid unnamed1"/>
</dbReference>
<dbReference type="KEGG" id="halu:HUG12_20755"/>
<dbReference type="OrthoDB" id="43333at2157"/>
<dbReference type="Gene3D" id="3.10.580.10">
    <property type="entry name" value="CBS-domain"/>
    <property type="match status" value="1"/>
</dbReference>
<sequence length="144" mass="15293">MGLQPVTLEDVVRTDVVTADPDERVSDVVARMAEENVGSVVVVEEGRPVGIVTDRTVALALHGTPDVAEKQVEDLVPEDLVTATTDASVFDAVDTMREAGIRRLPVVGEEGDLEGIVTLDDVVVLLCSELGDAAEVIESQMPRS</sequence>
<name>A0A7D5QGX9_9EURY</name>
<dbReference type="SMART" id="SM00116">
    <property type="entry name" value="CBS"/>
    <property type="match status" value="2"/>
</dbReference>